<gene>
    <name evidence="2" type="ORF">CLPUN_10450</name>
</gene>
<keyword evidence="1" id="KW-0472">Membrane</keyword>
<dbReference type="STRING" id="29367.CLPUN_10450"/>
<feature type="transmembrane region" description="Helical" evidence="1">
    <location>
        <begin position="40"/>
        <end position="57"/>
    </location>
</feature>
<keyword evidence="3" id="KW-1185">Reference proteome</keyword>
<organism evidence="2 3">
    <name type="scientific">Clostridium puniceum</name>
    <dbReference type="NCBI Taxonomy" id="29367"/>
    <lineage>
        <taxon>Bacteria</taxon>
        <taxon>Bacillati</taxon>
        <taxon>Bacillota</taxon>
        <taxon>Clostridia</taxon>
        <taxon>Eubacteriales</taxon>
        <taxon>Clostridiaceae</taxon>
        <taxon>Clostridium</taxon>
    </lineage>
</organism>
<feature type="transmembrane region" description="Helical" evidence="1">
    <location>
        <begin position="12"/>
        <end position="34"/>
    </location>
</feature>
<dbReference type="Proteomes" id="UP000190890">
    <property type="component" value="Unassembled WGS sequence"/>
</dbReference>
<dbReference type="EMBL" id="LZZM01000063">
    <property type="protein sequence ID" value="OOM81482.1"/>
    <property type="molecule type" value="Genomic_DNA"/>
</dbReference>
<evidence type="ECO:0000256" key="1">
    <source>
        <dbReference type="SAM" id="Phobius"/>
    </source>
</evidence>
<comment type="caution">
    <text evidence="2">The sequence shown here is derived from an EMBL/GenBank/DDBJ whole genome shotgun (WGS) entry which is preliminary data.</text>
</comment>
<proteinExistence type="predicted"/>
<reference evidence="2 3" key="1">
    <citation type="submission" date="2016-05" db="EMBL/GenBank/DDBJ databases">
        <title>Microbial solvent formation.</title>
        <authorList>
            <person name="Poehlein A."/>
            <person name="Montoya Solano J.D."/>
            <person name="Flitsch S."/>
            <person name="Krabben P."/>
            <person name="Duerre P."/>
            <person name="Daniel R."/>
        </authorList>
    </citation>
    <scope>NUCLEOTIDE SEQUENCE [LARGE SCALE GENOMIC DNA]</scope>
    <source>
        <strain evidence="2 3">DSM 2619</strain>
    </source>
</reference>
<name>A0A1S8TV95_9CLOT</name>
<protein>
    <submittedName>
        <fullName evidence="2">Uncharacterized protein</fullName>
    </submittedName>
</protein>
<evidence type="ECO:0000313" key="2">
    <source>
        <dbReference type="EMBL" id="OOM81482.1"/>
    </source>
</evidence>
<evidence type="ECO:0000313" key="3">
    <source>
        <dbReference type="Proteomes" id="UP000190890"/>
    </source>
</evidence>
<sequence>MEEINSLISKNPLQLTTNTILLMAVAIIALYILIKAIGNMIKIAAMIGVCYFVLMSLQSTNIVNIPIIKQTYTVIEKVIPSKELWTEALDKVDKINKVVNDLN</sequence>
<dbReference type="AlphaFoldDB" id="A0A1S8TV95"/>
<keyword evidence="1" id="KW-0812">Transmembrane</keyword>
<keyword evidence="1" id="KW-1133">Transmembrane helix</keyword>
<dbReference type="OrthoDB" id="1912989at2"/>
<dbReference type="RefSeq" id="WP_077846271.1">
    <property type="nucleotide sequence ID" value="NZ_LZZM01000063.1"/>
</dbReference>
<accession>A0A1S8TV95</accession>